<organism evidence="1">
    <name type="scientific">Solanum chacoense</name>
    <name type="common">Chaco potato</name>
    <dbReference type="NCBI Taxonomy" id="4108"/>
    <lineage>
        <taxon>Eukaryota</taxon>
        <taxon>Viridiplantae</taxon>
        <taxon>Streptophyta</taxon>
        <taxon>Embryophyta</taxon>
        <taxon>Tracheophyta</taxon>
        <taxon>Spermatophyta</taxon>
        <taxon>Magnoliopsida</taxon>
        <taxon>eudicotyledons</taxon>
        <taxon>Gunneridae</taxon>
        <taxon>Pentapetalae</taxon>
        <taxon>asterids</taxon>
        <taxon>lamiids</taxon>
        <taxon>Solanales</taxon>
        <taxon>Solanaceae</taxon>
        <taxon>Solanoideae</taxon>
        <taxon>Solaneae</taxon>
        <taxon>Solanum</taxon>
    </lineage>
</organism>
<reference evidence="1" key="1">
    <citation type="submission" date="2015-12" db="EMBL/GenBank/DDBJ databases">
        <title>Gene expression during late stages of embryo sac development: a critical building block for successful pollen-pistil interactions.</title>
        <authorList>
            <person name="Liu Y."/>
            <person name="Joly V."/>
            <person name="Sabar M."/>
            <person name="Matton D.P."/>
        </authorList>
    </citation>
    <scope>NUCLEOTIDE SEQUENCE</scope>
</reference>
<dbReference type="EMBL" id="GEDG01011503">
    <property type="protein sequence ID" value="JAP27124.1"/>
    <property type="molecule type" value="Transcribed_RNA"/>
</dbReference>
<dbReference type="PANTHER" id="PTHR46898:SF4">
    <property type="entry name" value="SENESCENCE-ASSOCIATED CARBOXYLESTERASE 101-LIKE ISOFORM X1"/>
    <property type="match status" value="1"/>
</dbReference>
<proteinExistence type="predicted"/>
<dbReference type="PANTHER" id="PTHR46898">
    <property type="entry name" value="SENESCENCE-ASSOCIATED CARBOXYLESTERASE 101"/>
    <property type="match status" value="1"/>
</dbReference>
<dbReference type="InterPro" id="IPR044603">
    <property type="entry name" value="SAG101-like"/>
</dbReference>
<sequence>MVSLYNTGLELANLLLGSDLLNQAWEAISKLQKQNLTLLEDPSLPFSVKYQIYENPSKGSVIAFVSSPNCAVNHLQQEFRELVSSDQITSFDFLRTRSNSSSISIHKAAFTLFASLENELSLLKQQVQCLKLLNFSPFLIWTLSVSIFVLL</sequence>
<name>A0A0V0I3I9_SOLCH</name>
<evidence type="ECO:0000313" key="1">
    <source>
        <dbReference type="EMBL" id="JAP27124.1"/>
    </source>
</evidence>
<dbReference type="GO" id="GO:0052689">
    <property type="term" value="F:carboxylic ester hydrolase activity"/>
    <property type="evidence" value="ECO:0007669"/>
    <property type="project" value="InterPro"/>
</dbReference>
<protein>
    <submittedName>
        <fullName evidence="1">Putative ovule protein</fullName>
    </submittedName>
</protein>
<dbReference type="GO" id="GO:0006952">
    <property type="term" value="P:defense response"/>
    <property type="evidence" value="ECO:0007669"/>
    <property type="project" value="InterPro"/>
</dbReference>
<accession>A0A0V0I3I9</accession>
<dbReference type="AlphaFoldDB" id="A0A0V0I3I9"/>